<dbReference type="RefSeq" id="WP_213639223.1">
    <property type="nucleotide sequence ID" value="NZ_JADPMV010000001.1"/>
</dbReference>
<proteinExistence type="predicted"/>
<keyword evidence="1" id="KW-0472">Membrane</keyword>
<feature type="transmembrane region" description="Helical" evidence="1">
    <location>
        <begin position="92"/>
        <end position="112"/>
    </location>
</feature>
<keyword evidence="3" id="KW-1185">Reference proteome</keyword>
<evidence type="ECO:0000313" key="3">
    <source>
        <dbReference type="Proteomes" id="UP001196601"/>
    </source>
</evidence>
<protein>
    <submittedName>
        <fullName evidence="2">Uncharacterized protein</fullName>
    </submittedName>
</protein>
<accession>A0ABS5PZI2</accession>
<name>A0ABS5PZI2_9PSED</name>
<comment type="caution">
    <text evidence="2">The sequence shown here is derived from an EMBL/GenBank/DDBJ whole genome shotgun (WGS) entry which is preliminary data.</text>
</comment>
<feature type="transmembrane region" description="Helical" evidence="1">
    <location>
        <begin position="67"/>
        <end position="86"/>
    </location>
</feature>
<evidence type="ECO:0000313" key="2">
    <source>
        <dbReference type="EMBL" id="MBS7661913.1"/>
    </source>
</evidence>
<sequence length="128" mass="13886">MEFSLLGFTVFDIALLAACTFGAVMGSIVQSIMATIDHDAPPRVLDDLQIASPEMQESRGAWIGMRVYVGGVLGFVFGLYFIGMLHESPATFARIWALSFVVGYAAPKIWALKSERLVAQVKTGREAA</sequence>
<evidence type="ECO:0000256" key="1">
    <source>
        <dbReference type="SAM" id="Phobius"/>
    </source>
</evidence>
<keyword evidence="1" id="KW-1133">Transmembrane helix</keyword>
<gene>
    <name evidence="2" type="ORF">I0D00_08125</name>
</gene>
<keyword evidence="1" id="KW-0812">Transmembrane</keyword>
<feature type="transmembrane region" description="Helical" evidence="1">
    <location>
        <begin position="6"/>
        <end position="29"/>
    </location>
</feature>
<dbReference type="EMBL" id="JADPMV010000001">
    <property type="protein sequence ID" value="MBS7661913.1"/>
    <property type="molecule type" value="Genomic_DNA"/>
</dbReference>
<dbReference type="Proteomes" id="UP001196601">
    <property type="component" value="Unassembled WGS sequence"/>
</dbReference>
<reference evidence="2 3" key="1">
    <citation type="journal article" date="2021" name="Syst. Appl. Microbiol.">
        <title>Pseudomonas lalucatii sp. nov. isolated from Vallgornera, a karstic cave in Mallorca, Western Mediterranean.</title>
        <authorList>
            <person name="Busquets A."/>
            <person name="Mulet M."/>
            <person name="Gomila M."/>
            <person name="Garcia-Valdes E."/>
        </authorList>
    </citation>
    <scope>NUCLEOTIDE SEQUENCE [LARGE SCALE GENOMIC DNA]</scope>
    <source>
        <strain evidence="2 3">R1b54</strain>
    </source>
</reference>
<organism evidence="2 3">
    <name type="scientific">Pseudomonas lalucatii</name>
    <dbReference type="NCBI Taxonomy" id="1424203"/>
    <lineage>
        <taxon>Bacteria</taxon>
        <taxon>Pseudomonadati</taxon>
        <taxon>Pseudomonadota</taxon>
        <taxon>Gammaproteobacteria</taxon>
        <taxon>Pseudomonadales</taxon>
        <taxon>Pseudomonadaceae</taxon>
        <taxon>Pseudomonas</taxon>
    </lineage>
</organism>